<keyword evidence="2" id="KW-0564">Palmitate</keyword>
<accession>A0A059GCH1</accession>
<gene>
    <name evidence="3" type="ORF">HOC_01370</name>
</gene>
<sequence>MNKLSPALALVLLATAVPSCASSRSQTSPEPLITQEATALNAPERWAFGPETDGEVAAGWSEIIKDDALLALMDEALAANPGLRASAESVRRSEAFLRQSRSGLLPSLGASAGASGSSPFEDADLSENYNLGVSASWEADLWGAISSDILASEYDLVSTEAVYRSSREALAAAVARAYVVAIDAGNAVALSQATLTAQEETLRIVNVRYELGAADRREQVLAESDIASARDSLEQALAAQRSAVRALEVLLGRYPDGTLPIPDTLPAVTDVVIAGQPADLLRRRPDIVAAESSVRSAFANTAIARTGRWPSLSLSGGVSSATSDLGDLVDPAALALSLGIRLAGTLFDGGLTTARIDAAESNGRIALANYGSTVLDAYADVEGRLDDVQTLRNRAGYVETAAENARETLRLAEIQYREGAIDLLDVLTFRQRSFQADRTLLSLRRAQIESRITLYLALGGAI</sequence>
<dbReference type="PANTHER" id="PTHR30203">
    <property type="entry name" value="OUTER MEMBRANE CATION EFFLUX PROTEIN"/>
    <property type="match status" value="1"/>
</dbReference>
<feature type="signal peptide" evidence="2">
    <location>
        <begin position="1"/>
        <end position="21"/>
    </location>
</feature>
<organism evidence="3 4">
    <name type="scientific">Hyphomonas oceanitis SCH89</name>
    <dbReference type="NCBI Taxonomy" id="1280953"/>
    <lineage>
        <taxon>Bacteria</taxon>
        <taxon>Pseudomonadati</taxon>
        <taxon>Pseudomonadota</taxon>
        <taxon>Alphaproteobacteria</taxon>
        <taxon>Hyphomonadales</taxon>
        <taxon>Hyphomonadaceae</taxon>
        <taxon>Hyphomonas</taxon>
    </lineage>
</organism>
<dbReference type="Gene3D" id="1.20.1600.10">
    <property type="entry name" value="Outer membrane efflux proteins (OEP)"/>
    <property type="match status" value="1"/>
</dbReference>
<keyword evidence="2" id="KW-0812">Transmembrane</keyword>
<keyword evidence="2 3" id="KW-0449">Lipoprotein</keyword>
<dbReference type="InterPro" id="IPR010131">
    <property type="entry name" value="MdtP/NodT-like"/>
</dbReference>
<keyword evidence="2" id="KW-0732">Signal</keyword>
<dbReference type="RefSeq" id="WP_035535025.1">
    <property type="nucleotide sequence ID" value="NZ_ARYL01000001.1"/>
</dbReference>
<comment type="caution">
    <text evidence="3">The sequence shown here is derived from an EMBL/GenBank/DDBJ whole genome shotgun (WGS) entry which is preliminary data.</text>
</comment>
<evidence type="ECO:0000256" key="1">
    <source>
        <dbReference type="ARBA" id="ARBA00007613"/>
    </source>
</evidence>
<keyword evidence="4" id="KW-1185">Reference proteome</keyword>
<dbReference type="AlphaFoldDB" id="A0A059GCH1"/>
<proteinExistence type="inferred from homology"/>
<name>A0A059GCH1_9PROT</name>
<dbReference type="Proteomes" id="UP000024942">
    <property type="component" value="Unassembled WGS sequence"/>
</dbReference>
<dbReference type="eggNOG" id="COG1538">
    <property type="taxonomic scope" value="Bacteria"/>
</dbReference>
<dbReference type="SUPFAM" id="SSF56954">
    <property type="entry name" value="Outer membrane efflux proteins (OEP)"/>
    <property type="match status" value="1"/>
</dbReference>
<reference evidence="3 4" key="1">
    <citation type="journal article" date="2014" name="Antonie Van Leeuwenhoek">
        <title>Hyphomonas beringensis sp. nov. and Hyphomonas chukchiensis sp. nov., isolated from surface seawater of the Bering Sea and Chukchi Sea.</title>
        <authorList>
            <person name="Li C."/>
            <person name="Lai Q."/>
            <person name="Li G."/>
            <person name="Dong C."/>
            <person name="Wang J."/>
            <person name="Liao Y."/>
            <person name="Shao Z."/>
        </authorList>
    </citation>
    <scope>NUCLEOTIDE SEQUENCE [LARGE SCALE GENOMIC DNA]</scope>
    <source>
        <strain evidence="3 4">SCH89</strain>
    </source>
</reference>
<feature type="chain" id="PRO_5001431878" evidence="2">
    <location>
        <begin position="22"/>
        <end position="462"/>
    </location>
</feature>
<dbReference type="InterPro" id="IPR003423">
    <property type="entry name" value="OMP_efflux"/>
</dbReference>
<dbReference type="OrthoDB" id="9783100at2"/>
<keyword evidence="2" id="KW-0472">Membrane</keyword>
<evidence type="ECO:0000256" key="2">
    <source>
        <dbReference type="RuleBase" id="RU362097"/>
    </source>
</evidence>
<evidence type="ECO:0000313" key="4">
    <source>
        <dbReference type="Proteomes" id="UP000024942"/>
    </source>
</evidence>
<dbReference type="GO" id="GO:0015562">
    <property type="term" value="F:efflux transmembrane transporter activity"/>
    <property type="evidence" value="ECO:0007669"/>
    <property type="project" value="InterPro"/>
</dbReference>
<dbReference type="PANTHER" id="PTHR30203:SF29">
    <property type="entry name" value="PROTEIN CYAE"/>
    <property type="match status" value="1"/>
</dbReference>
<dbReference type="STRING" id="1280953.HOC_01370"/>
<dbReference type="NCBIfam" id="TIGR01845">
    <property type="entry name" value="outer_NodT"/>
    <property type="match status" value="1"/>
</dbReference>
<protein>
    <submittedName>
        <fullName evidence="3">NodT family RND efflux system outer membrane lipoprotein</fullName>
    </submittedName>
</protein>
<dbReference type="GO" id="GO:0005886">
    <property type="term" value="C:plasma membrane"/>
    <property type="evidence" value="ECO:0007669"/>
    <property type="project" value="UniProtKB-SubCell"/>
</dbReference>
<evidence type="ECO:0000313" key="3">
    <source>
        <dbReference type="EMBL" id="KDA04491.1"/>
    </source>
</evidence>
<comment type="subcellular location">
    <subcellularLocation>
        <location evidence="2">Cell membrane</location>
        <topology evidence="2">Lipid-anchor</topology>
    </subcellularLocation>
</comment>
<keyword evidence="2" id="KW-1134">Transmembrane beta strand</keyword>
<comment type="similarity">
    <text evidence="1 2">Belongs to the outer membrane factor (OMF) (TC 1.B.17) family.</text>
</comment>
<dbReference type="Gene3D" id="2.20.200.10">
    <property type="entry name" value="Outer membrane efflux proteins (OEP)"/>
    <property type="match status" value="1"/>
</dbReference>
<dbReference type="EMBL" id="ARYL01000001">
    <property type="protein sequence ID" value="KDA04491.1"/>
    <property type="molecule type" value="Genomic_DNA"/>
</dbReference>
<dbReference type="Pfam" id="PF02321">
    <property type="entry name" value="OEP"/>
    <property type="match status" value="2"/>
</dbReference>
<dbReference type="PATRIC" id="fig|1280953.3.peg.276"/>